<feature type="compositionally biased region" description="Acidic residues" evidence="7">
    <location>
        <begin position="128"/>
        <end position="145"/>
    </location>
</feature>
<dbReference type="Pfam" id="PF09415">
    <property type="entry name" value="CENP-X"/>
    <property type="match status" value="1"/>
</dbReference>
<comment type="subcellular location">
    <subcellularLocation>
        <location evidence="1">Nucleus</location>
    </subcellularLocation>
</comment>
<proteinExistence type="inferred from homology"/>
<dbReference type="Gene3D" id="1.10.20.10">
    <property type="entry name" value="Histone, subunit A"/>
    <property type="match status" value="1"/>
</dbReference>
<dbReference type="GO" id="GO:0071821">
    <property type="term" value="C:FANCM-MHF complex"/>
    <property type="evidence" value="ECO:0007669"/>
    <property type="project" value="TreeGrafter"/>
</dbReference>
<evidence type="ECO:0000256" key="2">
    <source>
        <dbReference type="ARBA" id="ARBA00009359"/>
    </source>
</evidence>
<evidence type="ECO:0000256" key="7">
    <source>
        <dbReference type="SAM" id="MobiDB-lite"/>
    </source>
</evidence>
<dbReference type="GO" id="GO:0006281">
    <property type="term" value="P:DNA repair"/>
    <property type="evidence" value="ECO:0007669"/>
    <property type="project" value="UniProtKB-KW"/>
</dbReference>
<evidence type="ECO:0008006" key="10">
    <source>
        <dbReference type="Google" id="ProtNLM"/>
    </source>
</evidence>
<dbReference type="Proteomes" id="UP000800235">
    <property type="component" value="Unassembled WGS sequence"/>
</dbReference>
<feature type="compositionally biased region" description="Polar residues" evidence="7">
    <location>
        <begin position="14"/>
        <end position="23"/>
    </location>
</feature>
<sequence length="247" mass="27082">MAYLDKLFPPTASAMPSTRPTSEGSKKRALPFKAPRPVGKTSTHAATTKDASKTTRKTSAASSKSTKVAKKKSLGNGKGRAVVISSDEEDELDKDDDEEEEEEEQEEVESTTKVPARSKPKPGRVEADSDEDIDMDEEEGEEEEAATPRPAPKSKTKTKSRTAELDEIPGIPTKLLTRLLYEGFEDKHMKIGKDAMAVVGKYMETFVREAIARAVHERGLSEDGVGEGDFLQVEDLEKLAPQLLLDF</sequence>
<keyword evidence="5" id="KW-0234">DNA repair</keyword>
<comment type="similarity">
    <text evidence="2">Belongs to the CENP-X/MHF2 family.</text>
</comment>
<feature type="compositionally biased region" description="Acidic residues" evidence="7">
    <location>
        <begin position="86"/>
        <end position="109"/>
    </location>
</feature>
<dbReference type="EMBL" id="MU007031">
    <property type="protein sequence ID" value="KAF2431513.1"/>
    <property type="molecule type" value="Genomic_DNA"/>
</dbReference>
<organism evidence="8 9">
    <name type="scientific">Tothia fuscella</name>
    <dbReference type="NCBI Taxonomy" id="1048955"/>
    <lineage>
        <taxon>Eukaryota</taxon>
        <taxon>Fungi</taxon>
        <taxon>Dikarya</taxon>
        <taxon>Ascomycota</taxon>
        <taxon>Pezizomycotina</taxon>
        <taxon>Dothideomycetes</taxon>
        <taxon>Pleosporomycetidae</taxon>
        <taxon>Venturiales</taxon>
        <taxon>Cylindrosympodiaceae</taxon>
        <taxon>Tothia</taxon>
    </lineage>
</organism>
<evidence type="ECO:0000256" key="1">
    <source>
        <dbReference type="ARBA" id="ARBA00004123"/>
    </source>
</evidence>
<evidence type="ECO:0000256" key="5">
    <source>
        <dbReference type="ARBA" id="ARBA00023204"/>
    </source>
</evidence>
<evidence type="ECO:0000256" key="4">
    <source>
        <dbReference type="ARBA" id="ARBA00023125"/>
    </source>
</evidence>
<dbReference type="GO" id="GO:0003677">
    <property type="term" value="F:DNA binding"/>
    <property type="evidence" value="ECO:0007669"/>
    <property type="project" value="UniProtKB-KW"/>
</dbReference>
<protein>
    <recommendedName>
        <fullName evidence="10">Centromere protein X</fullName>
    </recommendedName>
</protein>
<dbReference type="GO" id="GO:0000712">
    <property type="term" value="P:resolution of meiotic recombination intermediates"/>
    <property type="evidence" value="ECO:0007669"/>
    <property type="project" value="TreeGrafter"/>
</dbReference>
<keyword evidence="3" id="KW-0227">DNA damage</keyword>
<evidence type="ECO:0000313" key="8">
    <source>
        <dbReference type="EMBL" id="KAF2431513.1"/>
    </source>
</evidence>
<accession>A0A9P4U021</accession>
<evidence type="ECO:0000256" key="3">
    <source>
        <dbReference type="ARBA" id="ARBA00022763"/>
    </source>
</evidence>
<dbReference type="GO" id="GO:0051382">
    <property type="term" value="P:kinetochore assembly"/>
    <property type="evidence" value="ECO:0007669"/>
    <property type="project" value="InterPro"/>
</dbReference>
<dbReference type="AlphaFoldDB" id="A0A9P4U021"/>
<evidence type="ECO:0000256" key="6">
    <source>
        <dbReference type="ARBA" id="ARBA00023242"/>
    </source>
</evidence>
<feature type="region of interest" description="Disordered" evidence="7">
    <location>
        <begin position="1"/>
        <end position="165"/>
    </location>
</feature>
<gene>
    <name evidence="8" type="ORF">EJ08DRAFT_696308</name>
</gene>
<dbReference type="InterPro" id="IPR018552">
    <property type="entry name" value="CENP-X"/>
</dbReference>
<keyword evidence="4" id="KW-0238">DNA-binding</keyword>
<keyword evidence="9" id="KW-1185">Reference proteome</keyword>
<dbReference type="GO" id="GO:0046982">
    <property type="term" value="F:protein heterodimerization activity"/>
    <property type="evidence" value="ECO:0007669"/>
    <property type="project" value="InterPro"/>
</dbReference>
<feature type="compositionally biased region" description="Low complexity" evidence="7">
    <location>
        <begin position="57"/>
        <end position="66"/>
    </location>
</feature>
<keyword evidence="6" id="KW-0539">Nucleus</keyword>
<dbReference type="PANTHER" id="PTHR28680:SF1">
    <property type="entry name" value="CENTROMERE PROTEIN X"/>
    <property type="match status" value="1"/>
</dbReference>
<dbReference type="OrthoDB" id="2500381at2759"/>
<comment type="caution">
    <text evidence="8">The sequence shown here is derived from an EMBL/GenBank/DDBJ whole genome shotgun (WGS) entry which is preliminary data.</text>
</comment>
<dbReference type="InterPro" id="IPR009072">
    <property type="entry name" value="Histone-fold"/>
</dbReference>
<dbReference type="CDD" id="cd22921">
    <property type="entry name" value="HFD_CENP-X"/>
    <property type="match status" value="1"/>
</dbReference>
<dbReference type="PANTHER" id="PTHR28680">
    <property type="entry name" value="CENTROMERE PROTEIN X"/>
    <property type="match status" value="1"/>
</dbReference>
<feature type="compositionally biased region" description="Low complexity" evidence="7">
    <location>
        <begin position="40"/>
        <end position="49"/>
    </location>
</feature>
<reference evidence="8" key="1">
    <citation type="journal article" date="2020" name="Stud. Mycol.">
        <title>101 Dothideomycetes genomes: a test case for predicting lifestyles and emergence of pathogens.</title>
        <authorList>
            <person name="Haridas S."/>
            <person name="Albert R."/>
            <person name="Binder M."/>
            <person name="Bloem J."/>
            <person name="Labutti K."/>
            <person name="Salamov A."/>
            <person name="Andreopoulos B."/>
            <person name="Baker S."/>
            <person name="Barry K."/>
            <person name="Bills G."/>
            <person name="Bluhm B."/>
            <person name="Cannon C."/>
            <person name="Castanera R."/>
            <person name="Culley D."/>
            <person name="Daum C."/>
            <person name="Ezra D."/>
            <person name="Gonzalez J."/>
            <person name="Henrissat B."/>
            <person name="Kuo A."/>
            <person name="Liang C."/>
            <person name="Lipzen A."/>
            <person name="Lutzoni F."/>
            <person name="Magnuson J."/>
            <person name="Mondo S."/>
            <person name="Nolan M."/>
            <person name="Ohm R."/>
            <person name="Pangilinan J."/>
            <person name="Park H.-J."/>
            <person name="Ramirez L."/>
            <person name="Alfaro M."/>
            <person name="Sun H."/>
            <person name="Tritt A."/>
            <person name="Yoshinaga Y."/>
            <person name="Zwiers L.-H."/>
            <person name="Turgeon B."/>
            <person name="Goodwin S."/>
            <person name="Spatafora J."/>
            <person name="Crous P."/>
            <person name="Grigoriev I."/>
        </authorList>
    </citation>
    <scope>NUCLEOTIDE SEQUENCE</scope>
    <source>
        <strain evidence="8">CBS 130266</strain>
    </source>
</reference>
<evidence type="ECO:0000313" key="9">
    <source>
        <dbReference type="Proteomes" id="UP000800235"/>
    </source>
</evidence>
<dbReference type="GO" id="GO:0031297">
    <property type="term" value="P:replication fork processing"/>
    <property type="evidence" value="ECO:0007669"/>
    <property type="project" value="TreeGrafter"/>
</dbReference>
<name>A0A9P4U021_9PEZI</name>